<feature type="region of interest" description="Disordered" evidence="1">
    <location>
        <begin position="73"/>
        <end position="135"/>
    </location>
</feature>
<organism evidence="2 3">
    <name type="scientific">bacterium (Candidatus Blackallbacteria) CG17_big_fil_post_rev_8_21_14_2_50_48_46</name>
    <dbReference type="NCBI Taxonomy" id="2014261"/>
    <lineage>
        <taxon>Bacteria</taxon>
        <taxon>Candidatus Blackallbacteria</taxon>
    </lineage>
</organism>
<reference evidence="2 3" key="1">
    <citation type="submission" date="2017-09" db="EMBL/GenBank/DDBJ databases">
        <title>Depth-based differentiation of microbial function through sediment-hosted aquifers and enrichment of novel symbionts in the deep terrestrial subsurface.</title>
        <authorList>
            <person name="Probst A.J."/>
            <person name="Ladd B."/>
            <person name="Jarett J.K."/>
            <person name="Geller-Mcgrath D.E."/>
            <person name="Sieber C.M."/>
            <person name="Emerson J.B."/>
            <person name="Anantharaman K."/>
            <person name="Thomas B.C."/>
            <person name="Malmstrom R."/>
            <person name="Stieglmeier M."/>
            <person name="Klingl A."/>
            <person name="Woyke T."/>
            <person name="Ryan C.M."/>
            <person name="Banfield J.F."/>
        </authorList>
    </citation>
    <scope>NUCLEOTIDE SEQUENCE [LARGE SCALE GENOMIC DNA]</scope>
    <source>
        <strain evidence="2">CG17_big_fil_post_rev_8_21_14_2_50_48_46</strain>
    </source>
</reference>
<comment type="caution">
    <text evidence="2">The sequence shown here is derived from an EMBL/GenBank/DDBJ whole genome shotgun (WGS) entry which is preliminary data.</text>
</comment>
<evidence type="ECO:0000313" key="3">
    <source>
        <dbReference type="Proteomes" id="UP000231019"/>
    </source>
</evidence>
<dbReference type="PROSITE" id="PS51365">
    <property type="entry name" value="RENAL_DIPEPTIDASE_2"/>
    <property type="match status" value="1"/>
</dbReference>
<dbReference type="Proteomes" id="UP000231019">
    <property type="component" value="Unassembled WGS sequence"/>
</dbReference>
<dbReference type="AlphaFoldDB" id="A0A2M7FXU5"/>
<dbReference type="Gene3D" id="3.20.20.140">
    <property type="entry name" value="Metal-dependent hydrolases"/>
    <property type="match status" value="1"/>
</dbReference>
<dbReference type="EMBL" id="PFFQ01000064">
    <property type="protein sequence ID" value="PIW14114.1"/>
    <property type="molecule type" value="Genomic_DNA"/>
</dbReference>
<feature type="compositionally biased region" description="Low complexity" evidence="1">
    <location>
        <begin position="76"/>
        <end position="106"/>
    </location>
</feature>
<dbReference type="CDD" id="cd01301">
    <property type="entry name" value="rDP_like"/>
    <property type="match status" value="1"/>
</dbReference>
<protein>
    <recommendedName>
        <fullName evidence="4">Membrane dipeptidase</fullName>
    </recommendedName>
</protein>
<accession>A0A2M7FXU5</accession>
<dbReference type="InterPro" id="IPR032466">
    <property type="entry name" value="Metal_Hydrolase"/>
</dbReference>
<dbReference type="GO" id="GO:0006508">
    <property type="term" value="P:proteolysis"/>
    <property type="evidence" value="ECO:0007669"/>
    <property type="project" value="InterPro"/>
</dbReference>
<dbReference type="GO" id="GO:0070573">
    <property type="term" value="F:metallodipeptidase activity"/>
    <property type="evidence" value="ECO:0007669"/>
    <property type="project" value="InterPro"/>
</dbReference>
<dbReference type="PANTHER" id="PTHR10443:SF12">
    <property type="entry name" value="DIPEPTIDASE"/>
    <property type="match status" value="1"/>
</dbReference>
<name>A0A2M7FXU5_9BACT</name>
<dbReference type="SUPFAM" id="SSF51556">
    <property type="entry name" value="Metallo-dependent hydrolases"/>
    <property type="match status" value="1"/>
</dbReference>
<dbReference type="PANTHER" id="PTHR10443">
    <property type="entry name" value="MICROSOMAL DIPEPTIDASE"/>
    <property type="match status" value="1"/>
</dbReference>
<proteinExistence type="predicted"/>
<gene>
    <name evidence="2" type="ORF">COW36_22975</name>
</gene>
<dbReference type="Pfam" id="PF01244">
    <property type="entry name" value="Peptidase_M19"/>
    <property type="match status" value="1"/>
</dbReference>
<evidence type="ECO:0008006" key="4">
    <source>
        <dbReference type="Google" id="ProtNLM"/>
    </source>
</evidence>
<feature type="compositionally biased region" description="Low complexity" evidence="1">
    <location>
        <begin position="115"/>
        <end position="128"/>
    </location>
</feature>
<evidence type="ECO:0000313" key="2">
    <source>
        <dbReference type="EMBL" id="PIW14114.1"/>
    </source>
</evidence>
<dbReference type="InterPro" id="IPR008257">
    <property type="entry name" value="Pept_M19"/>
</dbReference>
<evidence type="ECO:0000256" key="1">
    <source>
        <dbReference type="SAM" id="MobiDB-lite"/>
    </source>
</evidence>
<sequence length="458" mass="48975">MSSKAVILLGASLIMMGGAAMVRYSVESPVPVSEVSVAGLQAQKTSQASAEPIRPSALPTVSADAEWRARVRQAVASANPSSAPSSEASGNPSASGSPGPAGTPTPIMLLDHRPSASPSASASVAASPMPSPSGPLDLKTLHAQAVVVDTHVETPLLLTETRTKLDKNPRGQVDLQRLKEGGVDVVFFSVFVNPWRYRKLAKSQADFIIKTIKQQVAAHPDKIELAYSYPDIQRIVAQGKIAGLMGMEGGDPLGSSLDNVDYFYKQGVRYLSPTWSTHTLLGDSASQRPRWKGLSKFGKEVIQRMNKLGMLVDVSHISDAAFYDVLKTSTQPVIASHSGIRSVRMHARNLSNEMLKLLADKGGTVGIYFYPPFIDVRRSSNLAKVVDHIDAAVKLVGASHVGLGSDFDGLDAPPPVGLENAAKFPAITAELRKRGYSDTQIQQVLGGSFMRVFEQVLR</sequence>